<comment type="caution">
    <text evidence="1">The sequence shown here is derived from an EMBL/GenBank/DDBJ whole genome shotgun (WGS) entry which is preliminary data.</text>
</comment>
<sequence length="741" mass="83033">MVPLCLYEVKERDMVNPSRRLRRKRKRERGRTGLTSFTSSLSLMASVILVSISSYESSVAAYAPNQAFSRRRLSPFSLPQRGSSSSSSSLDMASQVASMEGLSPYFRGILSRTNSRQRFVTGRYPLIIDIQENPTARWLNLGRVNENIATTYVLVNETTIDRSLASYDRFQWVDEEARLELHNRYTSVSLELLAEVNIPKPGYLNILPADGPGASATEVRTMQSTTRWNRWRNSPVYRELEEIQWNAPYRDRLWVTGFTLTGRKGLVQSVDAESGHIDSVNKRSKSMTLWPNEVNHVPKVLVDRGGPQRQKVEVDDALLVSDGFLVPGKDRGGIYVIKNPSNPNSEWTMCLTDEKLDNWFYHRAVWVDLTGDGRKSILTARAKLRKVAGHKDTPKEEDNRPKNGQLVWLEMPEPHHFDESTGTPLEKDGTAFDPFSSRHLPWKERVLATGPDVMFNVVDMDTEDDTIEVIASQFFDKRVTLHSIKIGKNPSISFARTIDNRCGAAFGGIVANLDGRQAGSPANVVIDSGSTVRTLQPGDSFSHVLVTSHECNYAESEEKELIGGSMTTHHAKDPHHVDRSKSFDGGSLFSYRVPEGKDAWKSEPWVRTTVATGFKVKAQIWNVINPGAPGFVYTFHARKEDARKGKRPMIAIAGDCAESAYIFRPEDVSERDSLYVSDSDAQYRLMSEIRCGATVGSIAIGYDDLCSAEQESGYAKIYIPCYEKDKILVFAMGSGEEDDGW</sequence>
<dbReference type="EMBL" id="CAKOGP040001770">
    <property type="protein sequence ID" value="CAJ1950790.1"/>
    <property type="molecule type" value="Genomic_DNA"/>
</dbReference>
<evidence type="ECO:0000313" key="2">
    <source>
        <dbReference type="Proteomes" id="UP001295423"/>
    </source>
</evidence>
<reference evidence="1" key="1">
    <citation type="submission" date="2023-08" db="EMBL/GenBank/DDBJ databases">
        <authorList>
            <person name="Audoor S."/>
            <person name="Bilcke G."/>
        </authorList>
    </citation>
    <scope>NUCLEOTIDE SEQUENCE</scope>
</reference>
<evidence type="ECO:0000313" key="1">
    <source>
        <dbReference type="EMBL" id="CAJ1950790.1"/>
    </source>
</evidence>
<name>A0AAD2FRI0_9STRA</name>
<protein>
    <submittedName>
        <fullName evidence="1">Uncharacterized protein</fullName>
    </submittedName>
</protein>
<dbReference type="AlphaFoldDB" id="A0AAD2FRI0"/>
<dbReference type="PANTHER" id="PTHR35836">
    <property type="entry name" value="VCBS REPEAT-CONTAINING PROTEIN"/>
    <property type="match status" value="1"/>
</dbReference>
<gene>
    <name evidence="1" type="ORF">CYCCA115_LOCUS12758</name>
</gene>
<dbReference type="Proteomes" id="UP001295423">
    <property type="component" value="Unassembled WGS sequence"/>
</dbReference>
<keyword evidence="2" id="KW-1185">Reference proteome</keyword>
<organism evidence="1 2">
    <name type="scientific">Cylindrotheca closterium</name>
    <dbReference type="NCBI Taxonomy" id="2856"/>
    <lineage>
        <taxon>Eukaryota</taxon>
        <taxon>Sar</taxon>
        <taxon>Stramenopiles</taxon>
        <taxon>Ochrophyta</taxon>
        <taxon>Bacillariophyta</taxon>
        <taxon>Bacillariophyceae</taxon>
        <taxon>Bacillariophycidae</taxon>
        <taxon>Bacillariales</taxon>
        <taxon>Bacillariaceae</taxon>
        <taxon>Cylindrotheca</taxon>
    </lineage>
</organism>
<accession>A0AAD2FRI0</accession>
<proteinExistence type="predicted"/>
<dbReference type="PANTHER" id="PTHR35836:SF1">
    <property type="entry name" value="VCBS REPEAT-CONTAINING PROTEIN"/>
    <property type="match status" value="1"/>
</dbReference>